<reference evidence="1 2" key="1">
    <citation type="journal article" date="2023" name="Sci. Data">
        <title>Genome assembly of the Korean intertidal mud-creeper Batillaria attramentaria.</title>
        <authorList>
            <person name="Patra A.K."/>
            <person name="Ho P.T."/>
            <person name="Jun S."/>
            <person name="Lee S.J."/>
            <person name="Kim Y."/>
            <person name="Won Y.J."/>
        </authorList>
    </citation>
    <scope>NUCLEOTIDE SEQUENCE [LARGE SCALE GENOMIC DNA]</scope>
    <source>
        <strain evidence="1">Wonlab-2016</strain>
    </source>
</reference>
<dbReference type="Proteomes" id="UP001519460">
    <property type="component" value="Unassembled WGS sequence"/>
</dbReference>
<protein>
    <submittedName>
        <fullName evidence="1">Uncharacterized protein</fullName>
    </submittedName>
</protein>
<dbReference type="AlphaFoldDB" id="A0ABD0L1Y4"/>
<accession>A0ABD0L1Y4</accession>
<feature type="non-terminal residue" evidence="1">
    <location>
        <position position="1"/>
    </location>
</feature>
<gene>
    <name evidence="1" type="ORF">BaRGS_00015302</name>
</gene>
<keyword evidence="2" id="KW-1185">Reference proteome</keyword>
<proteinExistence type="predicted"/>
<evidence type="ECO:0000313" key="1">
    <source>
        <dbReference type="EMBL" id="KAK7493402.1"/>
    </source>
</evidence>
<dbReference type="EMBL" id="JACVVK020000093">
    <property type="protein sequence ID" value="KAK7493402.1"/>
    <property type="molecule type" value="Genomic_DNA"/>
</dbReference>
<organism evidence="1 2">
    <name type="scientific">Batillaria attramentaria</name>
    <dbReference type="NCBI Taxonomy" id="370345"/>
    <lineage>
        <taxon>Eukaryota</taxon>
        <taxon>Metazoa</taxon>
        <taxon>Spiralia</taxon>
        <taxon>Lophotrochozoa</taxon>
        <taxon>Mollusca</taxon>
        <taxon>Gastropoda</taxon>
        <taxon>Caenogastropoda</taxon>
        <taxon>Sorbeoconcha</taxon>
        <taxon>Cerithioidea</taxon>
        <taxon>Batillariidae</taxon>
        <taxon>Batillaria</taxon>
    </lineage>
</organism>
<name>A0ABD0L1Y4_9CAEN</name>
<evidence type="ECO:0000313" key="2">
    <source>
        <dbReference type="Proteomes" id="UP001519460"/>
    </source>
</evidence>
<sequence>ESNGSTEAPNVIDVCNATMGGTWPEPLITVLSFKCFLLSASLSAKIVIFSSGNAHPGIRRLRSLLDLLMSSTLSWKKGL</sequence>
<comment type="caution">
    <text evidence="1">The sequence shown here is derived from an EMBL/GenBank/DDBJ whole genome shotgun (WGS) entry which is preliminary data.</text>
</comment>